<evidence type="ECO:0000256" key="8">
    <source>
        <dbReference type="ARBA" id="ARBA00048968"/>
    </source>
</evidence>
<comment type="similarity">
    <text evidence="2 10">Belongs to the purine nucleoside phosphorylase YfiH/LACC1 family.</text>
</comment>
<keyword evidence="4" id="KW-0479">Metal-binding</keyword>
<dbReference type="NCBIfam" id="TIGR00726">
    <property type="entry name" value="peptidoglycan editing factor PgeF"/>
    <property type="match status" value="1"/>
</dbReference>
<organism evidence="11 12">
    <name type="scientific">Hyphomonas adhaerens MHS-3</name>
    <dbReference type="NCBI Taxonomy" id="1280949"/>
    <lineage>
        <taxon>Bacteria</taxon>
        <taxon>Pseudomonadati</taxon>
        <taxon>Pseudomonadota</taxon>
        <taxon>Alphaproteobacteria</taxon>
        <taxon>Hyphomonadales</taxon>
        <taxon>Hyphomonadaceae</taxon>
        <taxon>Hyphomonas</taxon>
    </lineage>
</organism>
<dbReference type="AlphaFoldDB" id="A0A069E5D8"/>
<evidence type="ECO:0000256" key="7">
    <source>
        <dbReference type="ARBA" id="ARBA00047989"/>
    </source>
</evidence>
<dbReference type="InterPro" id="IPR038371">
    <property type="entry name" value="Cu_polyphenol_OxRdtase_sf"/>
</dbReference>
<name>A0A069E5D8_9PROT</name>
<evidence type="ECO:0000256" key="5">
    <source>
        <dbReference type="ARBA" id="ARBA00022801"/>
    </source>
</evidence>
<dbReference type="RefSeq" id="WP_035570082.1">
    <property type="nucleotide sequence ID" value="NZ_ARYH01000001.1"/>
</dbReference>
<protein>
    <recommendedName>
        <fullName evidence="10">Purine nucleoside phosphorylase</fullName>
    </recommendedName>
</protein>
<sequence>MPETALPPFETAPGLAGLKGIRHGFFGRAGGVSTGLYASLNAGPGSGDDPAAVAQNRDIIRQAMGADVLLSCHQIHSAQVVHVTDAWDTDRPQADAMVTTLPGFGLCILTADCTPVLFADAEAGVIGAAHAGWKGALGGVLEATVASMTELGARPGRIHAAIGPTIGQASYEVGPEFRDTFLEASPASEHLFGPGQGDRYHFDLPGYCSASLVAMDIGHIVNLDLDTCALEDAYFSNRRRNHRGEPDYGRNASVIMLAP</sequence>
<dbReference type="eggNOG" id="COG1496">
    <property type="taxonomic scope" value="Bacteria"/>
</dbReference>
<evidence type="ECO:0000256" key="2">
    <source>
        <dbReference type="ARBA" id="ARBA00007353"/>
    </source>
</evidence>
<evidence type="ECO:0000256" key="3">
    <source>
        <dbReference type="ARBA" id="ARBA00022679"/>
    </source>
</evidence>
<dbReference type="CDD" id="cd16833">
    <property type="entry name" value="YfiH"/>
    <property type="match status" value="1"/>
</dbReference>
<evidence type="ECO:0000313" key="12">
    <source>
        <dbReference type="Proteomes" id="UP000027446"/>
    </source>
</evidence>
<dbReference type="SUPFAM" id="SSF64438">
    <property type="entry name" value="CNF1/YfiH-like putative cysteine hydrolases"/>
    <property type="match status" value="1"/>
</dbReference>
<keyword evidence="3" id="KW-0808">Transferase</keyword>
<dbReference type="GO" id="GO:0005507">
    <property type="term" value="F:copper ion binding"/>
    <property type="evidence" value="ECO:0007669"/>
    <property type="project" value="TreeGrafter"/>
</dbReference>
<dbReference type="PANTHER" id="PTHR30616:SF2">
    <property type="entry name" value="PURINE NUCLEOSIDE PHOSPHORYLASE LACC1"/>
    <property type="match status" value="1"/>
</dbReference>
<dbReference type="PANTHER" id="PTHR30616">
    <property type="entry name" value="UNCHARACTERIZED PROTEIN YFIH"/>
    <property type="match status" value="1"/>
</dbReference>
<reference evidence="11 12" key="1">
    <citation type="journal article" date="2014" name="Antonie Van Leeuwenhoek">
        <title>Hyphomonas beringensis sp. nov. and Hyphomonas chukchiensis sp. nov., isolated from surface seawater of the Bering Sea and Chukchi Sea.</title>
        <authorList>
            <person name="Li C."/>
            <person name="Lai Q."/>
            <person name="Li G."/>
            <person name="Dong C."/>
            <person name="Wang J."/>
            <person name="Liao Y."/>
            <person name="Shao Z."/>
        </authorList>
    </citation>
    <scope>NUCLEOTIDE SEQUENCE [LARGE SCALE GENOMIC DNA]</scope>
    <source>
        <strain evidence="11 12">MHS-3</strain>
    </source>
</reference>
<dbReference type="STRING" id="1280949.HAD_06485"/>
<dbReference type="Gene3D" id="3.60.140.10">
    <property type="entry name" value="CNF1/YfiH-like putative cysteine hydrolases"/>
    <property type="match status" value="1"/>
</dbReference>
<dbReference type="Proteomes" id="UP000027446">
    <property type="component" value="Unassembled WGS sequence"/>
</dbReference>
<dbReference type="EMBL" id="ARYH01000001">
    <property type="protein sequence ID" value="KCZ85308.1"/>
    <property type="molecule type" value="Genomic_DNA"/>
</dbReference>
<evidence type="ECO:0000256" key="9">
    <source>
        <dbReference type="ARBA" id="ARBA00049893"/>
    </source>
</evidence>
<accession>A0A069E5D8</accession>
<keyword evidence="6" id="KW-0862">Zinc</keyword>
<keyword evidence="5" id="KW-0378">Hydrolase</keyword>
<gene>
    <name evidence="11" type="ORF">HAD_06485</name>
</gene>
<evidence type="ECO:0000313" key="11">
    <source>
        <dbReference type="EMBL" id="KCZ85308.1"/>
    </source>
</evidence>
<comment type="catalytic activity">
    <reaction evidence="1">
        <text>inosine + phosphate = alpha-D-ribose 1-phosphate + hypoxanthine</text>
        <dbReference type="Rhea" id="RHEA:27646"/>
        <dbReference type="ChEBI" id="CHEBI:17368"/>
        <dbReference type="ChEBI" id="CHEBI:17596"/>
        <dbReference type="ChEBI" id="CHEBI:43474"/>
        <dbReference type="ChEBI" id="CHEBI:57720"/>
        <dbReference type="EC" id="2.4.2.1"/>
    </reaction>
    <physiologicalReaction direction="left-to-right" evidence="1">
        <dbReference type="Rhea" id="RHEA:27647"/>
    </physiologicalReaction>
</comment>
<dbReference type="PATRIC" id="fig|1280949.3.peg.1318"/>
<dbReference type="Pfam" id="PF02578">
    <property type="entry name" value="Cu-oxidase_4"/>
    <property type="match status" value="1"/>
</dbReference>
<comment type="catalytic activity">
    <reaction evidence="7">
        <text>adenosine + H2O + H(+) = inosine + NH4(+)</text>
        <dbReference type="Rhea" id="RHEA:24408"/>
        <dbReference type="ChEBI" id="CHEBI:15377"/>
        <dbReference type="ChEBI" id="CHEBI:15378"/>
        <dbReference type="ChEBI" id="CHEBI:16335"/>
        <dbReference type="ChEBI" id="CHEBI:17596"/>
        <dbReference type="ChEBI" id="CHEBI:28938"/>
        <dbReference type="EC" id="3.5.4.4"/>
    </reaction>
    <physiologicalReaction direction="left-to-right" evidence="7">
        <dbReference type="Rhea" id="RHEA:24409"/>
    </physiologicalReaction>
</comment>
<dbReference type="InterPro" id="IPR003730">
    <property type="entry name" value="Cu_polyphenol_OxRdtase"/>
</dbReference>
<dbReference type="InterPro" id="IPR011324">
    <property type="entry name" value="Cytotoxic_necrot_fac-like_cat"/>
</dbReference>
<evidence type="ECO:0000256" key="6">
    <source>
        <dbReference type="ARBA" id="ARBA00022833"/>
    </source>
</evidence>
<comment type="caution">
    <text evidence="11">The sequence shown here is derived from an EMBL/GenBank/DDBJ whole genome shotgun (WGS) entry which is preliminary data.</text>
</comment>
<comment type="catalytic activity">
    <reaction evidence="8">
        <text>adenosine + phosphate = alpha-D-ribose 1-phosphate + adenine</text>
        <dbReference type="Rhea" id="RHEA:27642"/>
        <dbReference type="ChEBI" id="CHEBI:16335"/>
        <dbReference type="ChEBI" id="CHEBI:16708"/>
        <dbReference type="ChEBI" id="CHEBI:43474"/>
        <dbReference type="ChEBI" id="CHEBI:57720"/>
        <dbReference type="EC" id="2.4.2.1"/>
    </reaction>
    <physiologicalReaction direction="left-to-right" evidence="8">
        <dbReference type="Rhea" id="RHEA:27643"/>
    </physiologicalReaction>
</comment>
<proteinExistence type="inferred from homology"/>
<evidence type="ECO:0000256" key="10">
    <source>
        <dbReference type="RuleBase" id="RU361274"/>
    </source>
</evidence>
<keyword evidence="12" id="KW-1185">Reference proteome</keyword>
<dbReference type="GO" id="GO:0017061">
    <property type="term" value="F:S-methyl-5-thioadenosine phosphorylase activity"/>
    <property type="evidence" value="ECO:0007669"/>
    <property type="project" value="UniProtKB-EC"/>
</dbReference>
<dbReference type="GO" id="GO:0016787">
    <property type="term" value="F:hydrolase activity"/>
    <property type="evidence" value="ECO:0007669"/>
    <property type="project" value="UniProtKB-KW"/>
</dbReference>
<comment type="catalytic activity">
    <reaction evidence="9">
        <text>S-methyl-5'-thioadenosine + phosphate = 5-(methylsulfanyl)-alpha-D-ribose 1-phosphate + adenine</text>
        <dbReference type="Rhea" id="RHEA:11852"/>
        <dbReference type="ChEBI" id="CHEBI:16708"/>
        <dbReference type="ChEBI" id="CHEBI:17509"/>
        <dbReference type="ChEBI" id="CHEBI:43474"/>
        <dbReference type="ChEBI" id="CHEBI:58533"/>
        <dbReference type="EC" id="2.4.2.28"/>
    </reaction>
    <physiologicalReaction direction="left-to-right" evidence="9">
        <dbReference type="Rhea" id="RHEA:11853"/>
    </physiologicalReaction>
</comment>
<evidence type="ECO:0000256" key="1">
    <source>
        <dbReference type="ARBA" id="ARBA00000553"/>
    </source>
</evidence>
<dbReference type="OrthoDB" id="4279at2"/>
<evidence type="ECO:0000256" key="4">
    <source>
        <dbReference type="ARBA" id="ARBA00022723"/>
    </source>
</evidence>